<gene>
    <name evidence="4" type="ORF">FB463_000729</name>
    <name evidence="3" type="ORF">FFA01_00870</name>
</gene>
<dbReference type="Gene3D" id="3.40.50.720">
    <property type="entry name" value="NAD(P)-binding Rossmann-like Domain"/>
    <property type="match status" value="1"/>
</dbReference>
<accession>A0A7W3PHN3</accession>
<name>A0A7W3PHN3_9MICO</name>
<dbReference type="FunFam" id="3.40.50.720:FF:000047">
    <property type="entry name" value="NADP-dependent L-serine/L-allo-threonine dehydrogenase"/>
    <property type="match status" value="1"/>
</dbReference>
<evidence type="ECO:0000313" key="5">
    <source>
        <dbReference type="Proteomes" id="UP000321154"/>
    </source>
</evidence>
<evidence type="ECO:0000256" key="2">
    <source>
        <dbReference type="ARBA" id="ARBA00023002"/>
    </source>
</evidence>
<evidence type="ECO:0000256" key="1">
    <source>
        <dbReference type="ARBA" id="ARBA00006484"/>
    </source>
</evidence>
<dbReference type="PANTHER" id="PTHR42901">
    <property type="entry name" value="ALCOHOL DEHYDROGENASE"/>
    <property type="match status" value="1"/>
</dbReference>
<dbReference type="InterPro" id="IPR002347">
    <property type="entry name" value="SDR_fam"/>
</dbReference>
<dbReference type="InterPro" id="IPR036291">
    <property type="entry name" value="NAD(P)-bd_dom_sf"/>
</dbReference>
<proteinExistence type="inferred from homology"/>
<comment type="caution">
    <text evidence="4">The sequence shown here is derived from an EMBL/GenBank/DDBJ whole genome shotgun (WGS) entry which is preliminary data.</text>
</comment>
<dbReference type="PRINTS" id="PR00081">
    <property type="entry name" value="GDHRDH"/>
</dbReference>
<dbReference type="RefSeq" id="WP_146851830.1">
    <property type="nucleotide sequence ID" value="NZ_BAAAHR010000002.1"/>
</dbReference>
<protein>
    <submittedName>
        <fullName evidence="4">NADP-dependent 3-hydroxy acid dehydrogenase YdfG</fullName>
    </submittedName>
    <submittedName>
        <fullName evidence="3">Oxidoreductase</fullName>
    </submittedName>
</protein>
<keyword evidence="5" id="KW-1185">Reference proteome</keyword>
<organism evidence="4 6">
    <name type="scientific">Frigoribacterium faeni</name>
    <dbReference type="NCBI Taxonomy" id="145483"/>
    <lineage>
        <taxon>Bacteria</taxon>
        <taxon>Bacillati</taxon>
        <taxon>Actinomycetota</taxon>
        <taxon>Actinomycetes</taxon>
        <taxon>Micrococcales</taxon>
        <taxon>Microbacteriaceae</taxon>
        <taxon>Frigoribacterium</taxon>
    </lineage>
</organism>
<evidence type="ECO:0000313" key="3">
    <source>
        <dbReference type="EMBL" id="GEK81778.1"/>
    </source>
</evidence>
<dbReference type="SUPFAM" id="SSF51735">
    <property type="entry name" value="NAD(P)-binding Rossmann-fold domains"/>
    <property type="match status" value="1"/>
</dbReference>
<dbReference type="EMBL" id="BJUV01000001">
    <property type="protein sequence ID" value="GEK81778.1"/>
    <property type="molecule type" value="Genomic_DNA"/>
</dbReference>
<comment type="similarity">
    <text evidence="1">Belongs to the short-chain dehydrogenases/reductases (SDR) family.</text>
</comment>
<dbReference type="GO" id="GO:0016616">
    <property type="term" value="F:oxidoreductase activity, acting on the CH-OH group of donors, NAD or NADP as acceptor"/>
    <property type="evidence" value="ECO:0007669"/>
    <property type="project" value="UniProtKB-ARBA"/>
</dbReference>
<dbReference type="Proteomes" id="UP000321154">
    <property type="component" value="Unassembled WGS sequence"/>
</dbReference>
<dbReference type="Proteomes" id="UP000522688">
    <property type="component" value="Unassembled WGS sequence"/>
</dbReference>
<dbReference type="AlphaFoldDB" id="A0A7W3PHN3"/>
<evidence type="ECO:0000313" key="6">
    <source>
        <dbReference type="Proteomes" id="UP000522688"/>
    </source>
</evidence>
<dbReference type="OrthoDB" id="9775296at2"/>
<dbReference type="PANTHER" id="PTHR42901:SF1">
    <property type="entry name" value="ALCOHOL DEHYDROGENASE"/>
    <property type="match status" value="1"/>
</dbReference>
<sequence>MAKRVVVTGASSGIGAATVRLLRRRGWDVIAVARREDRLRQLADETGATWFRADMTSDDDVAALRAHVESTGALHALVNNAGGAFGLDSVESGSVDDWQRMFDVNVLGTKRAVSALLPALRRGADAEGGADIVTVTSIAGHVAYENGGGYNAAKFAEHALVAVLRLELAGEPIRVIEIAPGMVHTEEFSLVRFGGDRDRADAVYADVEAPLVADDVAEAIVHSVELPAHVNLDLVTIKPVAQAATYKVAKGSLRTR</sequence>
<dbReference type="EMBL" id="JACGWW010000001">
    <property type="protein sequence ID" value="MBA8812505.1"/>
    <property type="molecule type" value="Genomic_DNA"/>
</dbReference>
<reference evidence="4 6" key="2">
    <citation type="submission" date="2020-07" db="EMBL/GenBank/DDBJ databases">
        <title>Sequencing the genomes of 1000 actinobacteria strains.</title>
        <authorList>
            <person name="Klenk H.-P."/>
        </authorList>
    </citation>
    <scope>NUCLEOTIDE SEQUENCE [LARGE SCALE GENOMIC DNA]</scope>
    <source>
        <strain evidence="4 6">DSM 10309</strain>
    </source>
</reference>
<keyword evidence="2" id="KW-0560">Oxidoreductase</keyword>
<evidence type="ECO:0000313" key="4">
    <source>
        <dbReference type="EMBL" id="MBA8812505.1"/>
    </source>
</evidence>
<reference evidence="3 5" key="1">
    <citation type="submission" date="2019-07" db="EMBL/GenBank/DDBJ databases">
        <title>Whole genome shotgun sequence of Frigoribacterium faeni NBRC 103066.</title>
        <authorList>
            <person name="Hosoyama A."/>
            <person name="Uohara A."/>
            <person name="Ohji S."/>
            <person name="Ichikawa N."/>
        </authorList>
    </citation>
    <scope>NUCLEOTIDE SEQUENCE [LARGE SCALE GENOMIC DNA]</scope>
    <source>
        <strain evidence="3 5">NBRC 103066</strain>
    </source>
</reference>
<dbReference type="Pfam" id="PF00106">
    <property type="entry name" value="adh_short"/>
    <property type="match status" value="1"/>
</dbReference>